<evidence type="ECO:0000256" key="1">
    <source>
        <dbReference type="SAM" id="SignalP"/>
    </source>
</evidence>
<sequence>MKYTTAFASLLAAAAAAPTAIQPVARQAESSPYFGVIAQRSASPIHFQPMNARGGRFYLGGNGPSSYCPEEVVGPENCPAGNVTTFAGGNQTLSLGVVVPGGQQVYVAPDGALSYTQAHSAYIPPGSTVTGFSRTAAPNSDAFGYLNWENGFIACPGAAEDGWQVYGNLANGTFSDECLGFSAIASPGNAPGAWQY</sequence>
<feature type="chain" id="PRO_5040510491" description="IgE-binding protein" evidence="1">
    <location>
        <begin position="17"/>
        <end position="196"/>
    </location>
</feature>
<proteinExistence type="predicted"/>
<dbReference type="PANTHER" id="PTHR42047:SF1">
    <property type="entry name" value="PROTEIN, PUTATIVE (AFU_ORTHOLOGUE AFUA_6G03560)-RELATED"/>
    <property type="match status" value="1"/>
</dbReference>
<evidence type="ECO:0000313" key="3">
    <source>
        <dbReference type="Proteomes" id="UP001056012"/>
    </source>
</evidence>
<dbReference type="PANTHER" id="PTHR42047">
    <property type="entry name" value="PROTEIN, PUTATIVE (AFU_ORTHOLOGUE AFUA_6G03560)-RELATED"/>
    <property type="match status" value="1"/>
</dbReference>
<keyword evidence="3" id="KW-1185">Reference proteome</keyword>
<reference evidence="2" key="1">
    <citation type="submission" date="2021-12" db="EMBL/GenBank/DDBJ databases">
        <title>Curvularia clavata genome.</title>
        <authorList>
            <person name="Cao Y."/>
        </authorList>
    </citation>
    <scope>NUCLEOTIDE SEQUENCE</scope>
    <source>
        <strain evidence="2">Yc1106</strain>
    </source>
</reference>
<protein>
    <recommendedName>
        <fullName evidence="4">IgE-binding protein</fullName>
    </recommendedName>
</protein>
<dbReference type="EMBL" id="CP089278">
    <property type="protein sequence ID" value="USP80117.1"/>
    <property type="molecule type" value="Genomic_DNA"/>
</dbReference>
<dbReference type="InterPro" id="IPR052820">
    <property type="entry name" value="PhiA_domain"/>
</dbReference>
<gene>
    <name evidence="2" type="ORF">yc1106_07391</name>
</gene>
<dbReference type="OrthoDB" id="5430620at2759"/>
<accession>A0A9Q8ZDN1</accession>
<evidence type="ECO:0008006" key="4">
    <source>
        <dbReference type="Google" id="ProtNLM"/>
    </source>
</evidence>
<evidence type="ECO:0000313" key="2">
    <source>
        <dbReference type="EMBL" id="USP80117.1"/>
    </source>
</evidence>
<dbReference type="VEuPathDB" id="FungiDB:yc1106_07391"/>
<dbReference type="AlphaFoldDB" id="A0A9Q8ZDN1"/>
<name>A0A9Q8ZDN1_CURCL</name>
<feature type="signal peptide" evidence="1">
    <location>
        <begin position="1"/>
        <end position="16"/>
    </location>
</feature>
<keyword evidence="1" id="KW-0732">Signal</keyword>
<organism evidence="2 3">
    <name type="scientific">Curvularia clavata</name>
    <dbReference type="NCBI Taxonomy" id="95742"/>
    <lineage>
        <taxon>Eukaryota</taxon>
        <taxon>Fungi</taxon>
        <taxon>Dikarya</taxon>
        <taxon>Ascomycota</taxon>
        <taxon>Pezizomycotina</taxon>
        <taxon>Dothideomycetes</taxon>
        <taxon>Pleosporomycetidae</taxon>
        <taxon>Pleosporales</taxon>
        <taxon>Pleosporineae</taxon>
        <taxon>Pleosporaceae</taxon>
        <taxon>Curvularia</taxon>
    </lineage>
</organism>
<dbReference type="Proteomes" id="UP001056012">
    <property type="component" value="Chromosome 5"/>
</dbReference>